<dbReference type="SUPFAM" id="SSF160631">
    <property type="entry name" value="SMI1/KNR4-like"/>
    <property type="match status" value="1"/>
</dbReference>
<gene>
    <name evidence="2" type="ORF">F2P45_34050</name>
</gene>
<proteinExistence type="predicted"/>
<reference evidence="2 3" key="1">
    <citation type="submission" date="2019-10" db="EMBL/GenBank/DDBJ databases">
        <title>Taxonomy of Antarctic Massilia spp.: description of Massilia rubra sp. nov., Massilia aquatica sp. nov., Massilia mucilaginosa sp. nov., Massilia frigida sp. nov. isolated from streams, lakes and regoliths.</title>
        <authorList>
            <person name="Holochova P."/>
            <person name="Sedlacek I."/>
            <person name="Kralova S."/>
            <person name="Maslanova I."/>
            <person name="Busse H.-J."/>
            <person name="Stankova E."/>
            <person name="Vrbovska V."/>
            <person name="Kovarovic V."/>
            <person name="Bartak M."/>
            <person name="Svec P."/>
            <person name="Pantucek R."/>
        </authorList>
    </citation>
    <scope>NUCLEOTIDE SEQUENCE [LARGE SCALE GENOMIC DNA]</scope>
    <source>
        <strain evidence="2 3">CCM 8733</strain>
    </source>
</reference>
<protein>
    <recommendedName>
        <fullName evidence="1">Knr4/Smi1-like domain-containing protein</fullName>
    </recommendedName>
</protein>
<dbReference type="RefSeq" id="WP_166882655.1">
    <property type="nucleotide sequence ID" value="NZ_WHJH01000149.1"/>
</dbReference>
<dbReference type="InterPro" id="IPR018958">
    <property type="entry name" value="Knr4/Smi1-like_dom"/>
</dbReference>
<dbReference type="Proteomes" id="UP000609726">
    <property type="component" value="Unassembled WGS sequence"/>
</dbReference>
<dbReference type="Gene3D" id="3.40.1580.10">
    <property type="entry name" value="SMI1/KNR4-like"/>
    <property type="match status" value="1"/>
</dbReference>
<keyword evidence="3" id="KW-1185">Reference proteome</keyword>
<dbReference type="SMART" id="SM00860">
    <property type="entry name" value="SMI1_KNR4"/>
    <property type="match status" value="1"/>
</dbReference>
<evidence type="ECO:0000313" key="2">
    <source>
        <dbReference type="EMBL" id="NHZ93979.1"/>
    </source>
</evidence>
<dbReference type="EMBL" id="WHJH01000149">
    <property type="protein sequence ID" value="NHZ93979.1"/>
    <property type="molecule type" value="Genomic_DNA"/>
</dbReference>
<comment type="caution">
    <text evidence="2">The sequence shown here is derived from an EMBL/GenBank/DDBJ whole genome shotgun (WGS) entry which is preliminary data.</text>
</comment>
<evidence type="ECO:0000259" key="1">
    <source>
        <dbReference type="SMART" id="SM00860"/>
    </source>
</evidence>
<sequence>MKIFIEWLTGAGLADESEILGLSDDEIGGIEQARSISLPSDYRKFLSQCGRYAGLFGRDIDILYPNFLSLNKEFYEIADEFGIDYRPPASAFFFSAYQGGSFHYFLCGSDDANIYVLNDGDTVPGVVSESFTSFMLNAISSYQDAFFQNPDKSWML</sequence>
<feature type="domain" description="Knr4/Smi1-like" evidence="1">
    <location>
        <begin position="21"/>
        <end position="137"/>
    </location>
</feature>
<organism evidence="2 3">
    <name type="scientific">Massilia mucilaginosa</name>
    <dbReference type="NCBI Taxonomy" id="2609282"/>
    <lineage>
        <taxon>Bacteria</taxon>
        <taxon>Pseudomonadati</taxon>
        <taxon>Pseudomonadota</taxon>
        <taxon>Betaproteobacteria</taxon>
        <taxon>Burkholderiales</taxon>
        <taxon>Oxalobacteraceae</taxon>
        <taxon>Telluria group</taxon>
        <taxon>Massilia</taxon>
    </lineage>
</organism>
<dbReference type="Pfam" id="PF09346">
    <property type="entry name" value="SMI1_KNR4"/>
    <property type="match status" value="1"/>
</dbReference>
<evidence type="ECO:0000313" key="3">
    <source>
        <dbReference type="Proteomes" id="UP000609726"/>
    </source>
</evidence>
<dbReference type="InterPro" id="IPR037883">
    <property type="entry name" value="Knr4/Smi1-like_sf"/>
</dbReference>
<accession>A0ABX0P4U1</accession>
<name>A0ABX0P4U1_9BURK</name>